<dbReference type="RefSeq" id="WP_338151966.1">
    <property type="nucleotide sequence ID" value="NZ_FNAK01000010.1"/>
</dbReference>
<sequence>MISVRQAKTTDTDLVAHFVHALLEELSDGTPPESAVILRNTEKVLKEPSVIAMIAYAHEKPVGVMVLNECAAIYAGGRFAEISELYVLPEMRSQGVAPQLLKAAVAEAANRDWKRIEVGAPPQPAWKRTMNFYLRNGFTEVGPRLRKVI</sequence>
<name>A0A1G7FD00_9PROT</name>
<dbReference type="EMBL" id="FNAK01000010">
    <property type="protein sequence ID" value="SDE73770.1"/>
    <property type="molecule type" value="Genomic_DNA"/>
</dbReference>
<dbReference type="InterPro" id="IPR016181">
    <property type="entry name" value="Acyl_CoA_acyltransferase"/>
</dbReference>
<keyword evidence="4" id="KW-0687">Ribonucleoprotein</keyword>
<organism evidence="4 5">
    <name type="scientific">Kordiimonas lacus</name>
    <dbReference type="NCBI Taxonomy" id="637679"/>
    <lineage>
        <taxon>Bacteria</taxon>
        <taxon>Pseudomonadati</taxon>
        <taxon>Pseudomonadota</taxon>
        <taxon>Alphaproteobacteria</taxon>
        <taxon>Kordiimonadales</taxon>
        <taxon>Kordiimonadaceae</taxon>
        <taxon>Kordiimonas</taxon>
    </lineage>
</organism>
<dbReference type="Proteomes" id="UP000183685">
    <property type="component" value="Unassembled WGS sequence"/>
</dbReference>
<dbReference type="PANTHER" id="PTHR43877:SF2">
    <property type="entry name" value="AMINOALKYLPHOSPHONATE N-ACETYLTRANSFERASE-RELATED"/>
    <property type="match status" value="1"/>
</dbReference>
<dbReference type="InterPro" id="IPR000182">
    <property type="entry name" value="GNAT_dom"/>
</dbReference>
<dbReference type="AlphaFoldDB" id="A0A1G7FD00"/>
<protein>
    <submittedName>
        <fullName evidence="4">Ribosomal protein S18 acetylase RimI</fullName>
    </submittedName>
</protein>
<evidence type="ECO:0000256" key="1">
    <source>
        <dbReference type="ARBA" id="ARBA00022679"/>
    </source>
</evidence>
<keyword evidence="2" id="KW-0012">Acyltransferase</keyword>
<accession>A0A1G7FD00</accession>
<reference evidence="4 5" key="1">
    <citation type="submission" date="2016-10" db="EMBL/GenBank/DDBJ databases">
        <authorList>
            <person name="de Groot N.N."/>
        </authorList>
    </citation>
    <scope>NUCLEOTIDE SEQUENCE [LARGE SCALE GENOMIC DNA]</scope>
    <source>
        <strain evidence="4 5">CGMCC 1.9109</strain>
    </source>
</reference>
<dbReference type="Pfam" id="PF00583">
    <property type="entry name" value="Acetyltransf_1"/>
    <property type="match status" value="1"/>
</dbReference>
<gene>
    <name evidence="4" type="ORF">SAMN04488071_3691</name>
</gene>
<dbReference type="PANTHER" id="PTHR43877">
    <property type="entry name" value="AMINOALKYLPHOSPHONATE N-ACETYLTRANSFERASE-RELATED-RELATED"/>
    <property type="match status" value="1"/>
</dbReference>
<keyword evidence="4" id="KW-0689">Ribosomal protein</keyword>
<dbReference type="CDD" id="cd04301">
    <property type="entry name" value="NAT_SF"/>
    <property type="match status" value="1"/>
</dbReference>
<proteinExistence type="predicted"/>
<dbReference type="PROSITE" id="PS51186">
    <property type="entry name" value="GNAT"/>
    <property type="match status" value="1"/>
</dbReference>
<evidence type="ECO:0000259" key="3">
    <source>
        <dbReference type="PROSITE" id="PS51186"/>
    </source>
</evidence>
<feature type="domain" description="N-acetyltransferase" evidence="3">
    <location>
        <begin position="2"/>
        <end position="149"/>
    </location>
</feature>
<dbReference type="Gene3D" id="3.40.630.30">
    <property type="match status" value="1"/>
</dbReference>
<evidence type="ECO:0000256" key="2">
    <source>
        <dbReference type="ARBA" id="ARBA00023315"/>
    </source>
</evidence>
<dbReference type="GO" id="GO:0005840">
    <property type="term" value="C:ribosome"/>
    <property type="evidence" value="ECO:0007669"/>
    <property type="project" value="UniProtKB-KW"/>
</dbReference>
<dbReference type="GO" id="GO:0016747">
    <property type="term" value="F:acyltransferase activity, transferring groups other than amino-acyl groups"/>
    <property type="evidence" value="ECO:0007669"/>
    <property type="project" value="InterPro"/>
</dbReference>
<dbReference type="SUPFAM" id="SSF55729">
    <property type="entry name" value="Acyl-CoA N-acyltransferases (Nat)"/>
    <property type="match status" value="1"/>
</dbReference>
<keyword evidence="1" id="KW-0808">Transferase</keyword>
<dbReference type="STRING" id="637679.GCA_001550055_02367"/>
<evidence type="ECO:0000313" key="5">
    <source>
        <dbReference type="Proteomes" id="UP000183685"/>
    </source>
</evidence>
<evidence type="ECO:0000313" key="4">
    <source>
        <dbReference type="EMBL" id="SDE73770.1"/>
    </source>
</evidence>
<dbReference type="InterPro" id="IPR050832">
    <property type="entry name" value="Bact_Acetyltransf"/>
</dbReference>
<keyword evidence="5" id="KW-1185">Reference proteome</keyword>